<feature type="compositionally biased region" description="Acidic residues" evidence="1">
    <location>
        <begin position="485"/>
        <end position="496"/>
    </location>
</feature>
<feature type="compositionally biased region" description="Polar residues" evidence="1">
    <location>
        <begin position="284"/>
        <end position="300"/>
    </location>
</feature>
<feature type="compositionally biased region" description="Polar residues" evidence="1">
    <location>
        <begin position="140"/>
        <end position="150"/>
    </location>
</feature>
<feature type="region of interest" description="Disordered" evidence="1">
    <location>
        <begin position="81"/>
        <end position="354"/>
    </location>
</feature>
<reference evidence="3" key="1">
    <citation type="journal article" date="2019" name="bioRxiv">
        <title>Genomics, evolutionary history and diagnostics of the Alternaria alternata species group including apple and Asian pear pathotypes.</title>
        <authorList>
            <person name="Armitage A.D."/>
            <person name="Cockerton H.M."/>
            <person name="Sreenivasaprasad S."/>
            <person name="Woodhall J.W."/>
            <person name="Lane C.R."/>
            <person name="Harrison R.J."/>
            <person name="Clarkson J.P."/>
        </authorList>
    </citation>
    <scope>NUCLEOTIDE SEQUENCE [LARGE SCALE GENOMIC DNA]</scope>
    <source>
        <strain evidence="3">FERA 635</strain>
    </source>
</reference>
<comment type="caution">
    <text evidence="2">The sequence shown here is derived from an EMBL/GenBank/DDBJ whole genome shotgun (WGS) entry which is preliminary data.</text>
</comment>
<dbReference type="EMBL" id="PDXF01000130">
    <property type="protein sequence ID" value="RYN86678.1"/>
    <property type="molecule type" value="Genomic_DNA"/>
</dbReference>
<gene>
    <name evidence="2" type="ORF">AA0119_g12663</name>
</gene>
<evidence type="ECO:0000313" key="3">
    <source>
        <dbReference type="Proteomes" id="UP000293195"/>
    </source>
</evidence>
<feature type="compositionally biased region" description="Low complexity" evidence="1">
    <location>
        <begin position="338"/>
        <end position="353"/>
    </location>
</feature>
<evidence type="ECO:0000313" key="2">
    <source>
        <dbReference type="EMBL" id="RYN86678.1"/>
    </source>
</evidence>
<feature type="region of interest" description="Disordered" evidence="1">
    <location>
        <begin position="473"/>
        <end position="532"/>
    </location>
</feature>
<feature type="compositionally biased region" description="Basic and acidic residues" evidence="1">
    <location>
        <begin position="497"/>
        <end position="508"/>
    </location>
</feature>
<feature type="compositionally biased region" description="Basic and acidic residues" evidence="1">
    <location>
        <begin position="202"/>
        <end position="212"/>
    </location>
</feature>
<accession>A0ABY0FT36</accession>
<keyword evidence="3" id="KW-1185">Reference proteome</keyword>
<organism evidence="2 3">
    <name type="scientific">Alternaria tenuissima</name>
    <dbReference type="NCBI Taxonomy" id="119927"/>
    <lineage>
        <taxon>Eukaryota</taxon>
        <taxon>Fungi</taxon>
        <taxon>Dikarya</taxon>
        <taxon>Ascomycota</taxon>
        <taxon>Pezizomycotina</taxon>
        <taxon>Dothideomycetes</taxon>
        <taxon>Pleosporomycetidae</taxon>
        <taxon>Pleosporales</taxon>
        <taxon>Pleosporineae</taxon>
        <taxon>Pleosporaceae</taxon>
        <taxon>Alternaria</taxon>
        <taxon>Alternaria sect. Alternaria</taxon>
        <taxon>Alternaria alternata complex</taxon>
    </lineage>
</organism>
<proteinExistence type="predicted"/>
<evidence type="ECO:0000256" key="1">
    <source>
        <dbReference type="SAM" id="MobiDB-lite"/>
    </source>
</evidence>
<feature type="compositionally biased region" description="Low complexity" evidence="1">
    <location>
        <begin position="307"/>
        <end position="319"/>
    </location>
</feature>
<feature type="compositionally biased region" description="Basic and acidic residues" evidence="1">
    <location>
        <begin position="152"/>
        <end position="163"/>
    </location>
</feature>
<name>A0ABY0FT36_9PLEO</name>
<feature type="compositionally biased region" description="Basic residues" evidence="1">
    <location>
        <begin position="269"/>
        <end position="282"/>
    </location>
</feature>
<dbReference type="Proteomes" id="UP000293195">
    <property type="component" value="Unassembled WGS sequence"/>
</dbReference>
<feature type="compositionally biased region" description="Low complexity" evidence="1">
    <location>
        <begin position="218"/>
        <end position="228"/>
    </location>
</feature>
<feature type="compositionally biased region" description="Low complexity" evidence="1">
    <location>
        <begin position="191"/>
        <end position="201"/>
    </location>
</feature>
<sequence>MTMFLDKFHVPHTRYPLQIIHYDGPPKPKQPSQRTPFKSLINEDQSIYNAERENEGDIAPTSDGVELNDFTYLAEEGNCELSGSTDGASGDVGRNANIVEDSHSDSEADEGDPYNSDSGLHTSDRLEGPNPESCGREFFTGTNNAITSETGDGAKTEASEGLHWRSPSMPPTSPSMRSVKQWVREASHSVPTQATTHQPQHPTEKRAEREVHLPTSKSTSSSSSSGSDTNDDDDSGNHITPLIHKRKRTLPAYSASYKRQSRIPDIHSARRQKPFPSRKRPFSSRLTNTRLASGAQSSSCDIKMRYGENSSGESSGGSDNRSRHRRKGPNSMASEQASVSCSSRSNAENSSFNLAPSHANWRTKRSAEYISPGKTQWRLTDIAFHSLPADVSFVTTLFRAGTGVGILSPSYAVKLLENAVGQAIKLEDVTIKLLTPDTWFLTSFVDYASDVAGLETDQPVSALSSLRLNRADVAPARQHGRPSDDIDNETSSDDYEINGKENDGHSSDIVDEPSSSRKHSRWSEEDDNRLRI</sequence>
<protein>
    <submittedName>
        <fullName evidence="2">Uncharacterized protein</fullName>
    </submittedName>
</protein>